<gene>
    <name evidence="2" type="ORF">QBC35DRAFT_447735</name>
</gene>
<name>A0AAN6X4I3_9PEZI</name>
<dbReference type="Pfam" id="PF12396">
    <property type="entry name" value="DUF3659"/>
    <property type="match status" value="1"/>
</dbReference>
<accession>A0AAN6X4I3</accession>
<evidence type="ECO:0000313" key="3">
    <source>
        <dbReference type="Proteomes" id="UP001302126"/>
    </source>
</evidence>
<feature type="region of interest" description="Disordered" evidence="1">
    <location>
        <begin position="228"/>
        <end position="325"/>
    </location>
</feature>
<reference evidence="2" key="2">
    <citation type="submission" date="2023-05" db="EMBL/GenBank/DDBJ databases">
        <authorList>
            <consortium name="Lawrence Berkeley National Laboratory"/>
            <person name="Steindorff A."/>
            <person name="Hensen N."/>
            <person name="Bonometti L."/>
            <person name="Westerberg I."/>
            <person name="Brannstrom I.O."/>
            <person name="Guillou S."/>
            <person name="Cros-Aarteil S."/>
            <person name="Calhoun S."/>
            <person name="Haridas S."/>
            <person name="Kuo A."/>
            <person name="Mondo S."/>
            <person name="Pangilinan J."/>
            <person name="Riley R."/>
            <person name="Labutti K."/>
            <person name="Andreopoulos B."/>
            <person name="Lipzen A."/>
            <person name="Chen C."/>
            <person name="Yanf M."/>
            <person name="Daum C."/>
            <person name="Ng V."/>
            <person name="Clum A."/>
            <person name="Ohm R."/>
            <person name="Martin F."/>
            <person name="Silar P."/>
            <person name="Natvig D."/>
            <person name="Lalanne C."/>
            <person name="Gautier V."/>
            <person name="Ament-Velasquez S.L."/>
            <person name="Kruys A."/>
            <person name="Hutchinson M.I."/>
            <person name="Powell A.J."/>
            <person name="Barry K."/>
            <person name="Miller A.N."/>
            <person name="Grigoriev I.V."/>
            <person name="Debuchy R."/>
            <person name="Gladieux P."/>
            <person name="Thoren M.H."/>
            <person name="Johannesson H."/>
        </authorList>
    </citation>
    <scope>NUCLEOTIDE SEQUENCE</scope>
    <source>
        <strain evidence="2">PSN309</strain>
    </source>
</reference>
<feature type="compositionally biased region" description="Basic and acidic residues" evidence="1">
    <location>
        <begin position="48"/>
        <end position="58"/>
    </location>
</feature>
<dbReference type="InterPro" id="IPR022124">
    <property type="entry name" value="DUF3659"/>
</dbReference>
<feature type="compositionally biased region" description="Acidic residues" evidence="1">
    <location>
        <begin position="256"/>
        <end position="265"/>
    </location>
</feature>
<evidence type="ECO:0000256" key="1">
    <source>
        <dbReference type="SAM" id="MobiDB-lite"/>
    </source>
</evidence>
<feature type="compositionally biased region" description="Acidic residues" evidence="1">
    <location>
        <begin position="23"/>
        <end position="41"/>
    </location>
</feature>
<protein>
    <submittedName>
        <fullName evidence="2">Uncharacterized protein</fullName>
    </submittedName>
</protein>
<dbReference type="Proteomes" id="UP001302126">
    <property type="component" value="Unassembled WGS sequence"/>
</dbReference>
<dbReference type="EMBL" id="MU864356">
    <property type="protein sequence ID" value="KAK4191942.1"/>
    <property type="molecule type" value="Genomic_DNA"/>
</dbReference>
<evidence type="ECO:0000313" key="2">
    <source>
        <dbReference type="EMBL" id="KAK4191942.1"/>
    </source>
</evidence>
<feature type="compositionally biased region" description="Basic and acidic residues" evidence="1">
    <location>
        <begin position="294"/>
        <end position="316"/>
    </location>
</feature>
<organism evidence="2 3">
    <name type="scientific">Podospora australis</name>
    <dbReference type="NCBI Taxonomy" id="1536484"/>
    <lineage>
        <taxon>Eukaryota</taxon>
        <taxon>Fungi</taxon>
        <taxon>Dikarya</taxon>
        <taxon>Ascomycota</taxon>
        <taxon>Pezizomycotina</taxon>
        <taxon>Sordariomycetes</taxon>
        <taxon>Sordariomycetidae</taxon>
        <taxon>Sordariales</taxon>
        <taxon>Podosporaceae</taxon>
        <taxon>Podospora</taxon>
    </lineage>
</organism>
<sequence>MSSKRQSGQRGGASTARKLLPDDNIEVGRDDDSEIEIEDISDQPTAEKQQDELPERKKSPAYVAPIPVIRSIPRISPTVPLSAQRPKLPPFVGSFLVGKTVDESGDIIDDKTGQVLARAGGDLPEIIGRKVSNNQGDILGDNGELLGYVADIEIERKGSTSPQSPGSMTGAPRSLFEMMGRRTSSLMVDHLGNILDANGEVVGKFLDNNNPLHRKEKEDEQLREEIQRRAAEGPFSSKKKKKQPQPEPEPERPEMVVEEEEEQEEQQPPPPPKSPEREKRRSQSQPPPATSEQPRPRRTEDERRQNAEAWRKEKPGESPSDIFLDVKSTREGIQLTIRIPTVFGGQQLKPNISFS</sequence>
<feature type="region of interest" description="Disordered" evidence="1">
    <location>
        <begin position="1"/>
        <end position="60"/>
    </location>
</feature>
<comment type="caution">
    <text evidence="2">The sequence shown here is derived from an EMBL/GenBank/DDBJ whole genome shotgun (WGS) entry which is preliminary data.</text>
</comment>
<dbReference type="AlphaFoldDB" id="A0AAN6X4I3"/>
<keyword evidence="3" id="KW-1185">Reference proteome</keyword>
<proteinExistence type="predicted"/>
<reference evidence="2" key="1">
    <citation type="journal article" date="2023" name="Mol. Phylogenet. Evol.">
        <title>Genome-scale phylogeny and comparative genomics of the fungal order Sordariales.</title>
        <authorList>
            <person name="Hensen N."/>
            <person name="Bonometti L."/>
            <person name="Westerberg I."/>
            <person name="Brannstrom I.O."/>
            <person name="Guillou S."/>
            <person name="Cros-Aarteil S."/>
            <person name="Calhoun S."/>
            <person name="Haridas S."/>
            <person name="Kuo A."/>
            <person name="Mondo S."/>
            <person name="Pangilinan J."/>
            <person name="Riley R."/>
            <person name="LaButti K."/>
            <person name="Andreopoulos B."/>
            <person name="Lipzen A."/>
            <person name="Chen C."/>
            <person name="Yan M."/>
            <person name="Daum C."/>
            <person name="Ng V."/>
            <person name="Clum A."/>
            <person name="Steindorff A."/>
            <person name="Ohm R.A."/>
            <person name="Martin F."/>
            <person name="Silar P."/>
            <person name="Natvig D.O."/>
            <person name="Lalanne C."/>
            <person name="Gautier V."/>
            <person name="Ament-Velasquez S.L."/>
            <person name="Kruys A."/>
            <person name="Hutchinson M.I."/>
            <person name="Powell A.J."/>
            <person name="Barry K."/>
            <person name="Miller A.N."/>
            <person name="Grigoriev I.V."/>
            <person name="Debuchy R."/>
            <person name="Gladieux P."/>
            <person name="Hiltunen Thoren M."/>
            <person name="Johannesson H."/>
        </authorList>
    </citation>
    <scope>NUCLEOTIDE SEQUENCE</scope>
    <source>
        <strain evidence="2">PSN309</strain>
    </source>
</reference>